<dbReference type="AlphaFoldDB" id="A0A8J8KCS6"/>
<dbReference type="Pfam" id="PF25058">
    <property type="entry name" value="ARM_TT21"/>
    <property type="match status" value="1"/>
</dbReference>
<dbReference type="PROSITE" id="PS50005">
    <property type="entry name" value="TPR"/>
    <property type="match status" value="4"/>
</dbReference>
<feature type="repeat" description="TPR" evidence="3">
    <location>
        <begin position="306"/>
        <end position="339"/>
    </location>
</feature>
<evidence type="ECO:0000256" key="4">
    <source>
        <dbReference type="SAM" id="Coils"/>
    </source>
</evidence>
<dbReference type="InterPro" id="IPR051685">
    <property type="entry name" value="Ycf3/AcsC/BcsC/TPR_MFPF"/>
</dbReference>
<dbReference type="SUPFAM" id="SSF48452">
    <property type="entry name" value="TPR-like"/>
    <property type="match status" value="2"/>
</dbReference>
<sequence>MNEKLQEAIELVNTGEVEKGLTIVKKLVKDADDEQKLQIAELYFKWGFLDEAKALFSKLLRLYPNEGLLYIYLAEIAIDQDQEEEAIQLLEKIKKDDPAYLQSLVLMADMFQMQGLDEAAEQKLLQAKKLAPNEAIIDLGLGQFYASIGEYNKAIPFFEKLIEVNAELENTNVNLLLAEAYVHTGRFEDALECYAEGLKEQIELNSLFNFGFVAYQLERYELAIAKWNEVKVLDPDYIPVYLYMAKAYEQIGSLKESYETAEEGLKHDPDYKELLVFAAKMAMKLEKHEKVEDYLKKAIAIDPGYIEALTLLGSYYLFHEEYDEVVSLYEQAIEMDEYDPQFEWDLAEAKKQLDRYKDALNHYESAYTSFKENIQFLRDFAYFLLELGDRKRAKEMFVRILELDPSNSDIEEELLRLEEW</sequence>
<dbReference type="PANTHER" id="PTHR44943:SF8">
    <property type="entry name" value="TPR REPEAT-CONTAINING PROTEIN MJ0263"/>
    <property type="match status" value="1"/>
</dbReference>
<dbReference type="InterPro" id="IPR011990">
    <property type="entry name" value="TPR-like_helical_dom_sf"/>
</dbReference>
<dbReference type="Pfam" id="PF14559">
    <property type="entry name" value="TPR_19"/>
    <property type="match status" value="2"/>
</dbReference>
<dbReference type="Proteomes" id="UP000625804">
    <property type="component" value="Unassembled WGS sequence"/>
</dbReference>
<keyword evidence="2 3" id="KW-0802">TPR repeat</keyword>
<feature type="repeat" description="TPR" evidence="3">
    <location>
        <begin position="33"/>
        <end position="66"/>
    </location>
</feature>
<dbReference type="SMART" id="SM00028">
    <property type="entry name" value="TPR"/>
    <property type="match status" value="11"/>
</dbReference>
<gene>
    <name evidence="5" type="ORF">HR057_11010</name>
</gene>
<evidence type="ECO:0000256" key="2">
    <source>
        <dbReference type="ARBA" id="ARBA00022803"/>
    </source>
</evidence>
<dbReference type="PANTHER" id="PTHR44943">
    <property type="entry name" value="CELLULOSE SYNTHASE OPERON PROTEIN C"/>
    <property type="match status" value="1"/>
</dbReference>
<keyword evidence="4" id="KW-0175">Coiled coil</keyword>
<keyword evidence="1" id="KW-0677">Repeat</keyword>
<feature type="repeat" description="TPR" evidence="3">
    <location>
        <begin position="374"/>
        <end position="407"/>
    </location>
</feature>
<dbReference type="Gene3D" id="1.25.40.10">
    <property type="entry name" value="Tetratricopeptide repeat domain"/>
    <property type="match status" value="2"/>
</dbReference>
<evidence type="ECO:0000256" key="3">
    <source>
        <dbReference type="PROSITE-ProRule" id="PRU00339"/>
    </source>
</evidence>
<organism evidence="5 6">
    <name type="scientific">Calidifontibacillus erzurumensis</name>
    <dbReference type="NCBI Taxonomy" id="2741433"/>
    <lineage>
        <taxon>Bacteria</taxon>
        <taxon>Bacillati</taxon>
        <taxon>Bacillota</taxon>
        <taxon>Bacilli</taxon>
        <taxon>Bacillales</taxon>
        <taxon>Bacillaceae</taxon>
        <taxon>Calidifontibacillus/Schinkia group</taxon>
        <taxon>Calidifontibacillus</taxon>
    </lineage>
</organism>
<comment type="caution">
    <text evidence="5">The sequence shown here is derived from an EMBL/GenBank/DDBJ whole genome shotgun (WGS) entry which is preliminary data.</text>
</comment>
<protein>
    <submittedName>
        <fullName evidence="5">Tetratricopeptide repeat protein</fullName>
    </submittedName>
</protein>
<feature type="repeat" description="TPR" evidence="3">
    <location>
        <begin position="135"/>
        <end position="168"/>
    </location>
</feature>
<evidence type="ECO:0000313" key="6">
    <source>
        <dbReference type="Proteomes" id="UP000625804"/>
    </source>
</evidence>
<dbReference type="RefSeq" id="WP_173731486.1">
    <property type="nucleotide sequence ID" value="NZ_JABTTE010000014.1"/>
</dbReference>
<keyword evidence="6" id="KW-1185">Reference proteome</keyword>
<reference evidence="5" key="1">
    <citation type="submission" date="2020-06" db="EMBL/GenBank/DDBJ databases">
        <title>A novel thermopfilic bacterium from Erzurum, Turkey.</title>
        <authorList>
            <person name="Adiguzel A."/>
            <person name="Ay H."/>
            <person name="Baltaci M.O."/>
        </authorList>
    </citation>
    <scope>NUCLEOTIDE SEQUENCE</scope>
    <source>
        <strain evidence="5">P2</strain>
    </source>
</reference>
<feature type="coiled-coil region" evidence="4">
    <location>
        <begin position="346"/>
        <end position="373"/>
    </location>
</feature>
<evidence type="ECO:0000256" key="1">
    <source>
        <dbReference type="ARBA" id="ARBA00022737"/>
    </source>
</evidence>
<dbReference type="InterPro" id="IPR019734">
    <property type="entry name" value="TPR_rpt"/>
</dbReference>
<evidence type="ECO:0000313" key="5">
    <source>
        <dbReference type="EMBL" id="NSL52283.1"/>
    </source>
</evidence>
<dbReference type="EMBL" id="JABTTE010000014">
    <property type="protein sequence ID" value="NSL52283.1"/>
    <property type="molecule type" value="Genomic_DNA"/>
</dbReference>
<dbReference type="Pfam" id="PF13181">
    <property type="entry name" value="TPR_8"/>
    <property type="match status" value="2"/>
</dbReference>
<proteinExistence type="predicted"/>
<name>A0A8J8KCS6_9BACI</name>
<accession>A0A8J8KCS6</accession>